<feature type="domain" description="N-acetyltransferase" evidence="1">
    <location>
        <begin position="2"/>
        <end position="116"/>
    </location>
</feature>
<dbReference type="GO" id="GO:0016747">
    <property type="term" value="F:acyltransferase activity, transferring groups other than amino-acyl groups"/>
    <property type="evidence" value="ECO:0007669"/>
    <property type="project" value="InterPro"/>
</dbReference>
<dbReference type="PROSITE" id="PS51186">
    <property type="entry name" value="GNAT"/>
    <property type="match status" value="1"/>
</dbReference>
<evidence type="ECO:0000259" key="1">
    <source>
        <dbReference type="PROSITE" id="PS51186"/>
    </source>
</evidence>
<gene>
    <name evidence="2" type="ORF">DZF91_08030</name>
</gene>
<keyword evidence="3" id="KW-1185">Reference proteome</keyword>
<sequence length="116" mass="12442">MISLTPVTLDGDELAEVHAVFASNPAYWRYSGDLDPDAVTPEAVEALVRAELGRDGHEVLAARDGAGALVGYVELLLRHPRDDAPWIGFLIVDGERRGRGLGRAVAAAAEARLRAR</sequence>
<organism evidence="2 3">
    <name type="scientific">Actinomadura logoneensis</name>
    <dbReference type="NCBI Taxonomy" id="2293572"/>
    <lineage>
        <taxon>Bacteria</taxon>
        <taxon>Bacillati</taxon>
        <taxon>Actinomycetota</taxon>
        <taxon>Actinomycetes</taxon>
        <taxon>Streptosporangiales</taxon>
        <taxon>Thermomonosporaceae</taxon>
        <taxon>Actinomadura</taxon>
    </lineage>
</organism>
<proteinExistence type="predicted"/>
<dbReference type="Pfam" id="PF00583">
    <property type="entry name" value="Acetyltransf_1"/>
    <property type="match status" value="1"/>
</dbReference>
<reference evidence="2 3" key="1">
    <citation type="submission" date="2018-08" db="EMBL/GenBank/DDBJ databases">
        <title>Actinomadura jelena sp. nov., a novel Actinomycete isolated from soil in Chad.</title>
        <authorList>
            <person name="Shi L."/>
        </authorList>
    </citation>
    <scope>NUCLEOTIDE SEQUENCE [LARGE SCALE GENOMIC DNA]</scope>
    <source>
        <strain evidence="2 3">NEAU-G17</strain>
    </source>
</reference>
<dbReference type="OrthoDB" id="4458448at2"/>
<dbReference type="RefSeq" id="WP_117356851.1">
    <property type="nucleotide sequence ID" value="NZ_QURH01000153.1"/>
</dbReference>
<dbReference type="AlphaFoldDB" id="A0A372JQ39"/>
<name>A0A372JQ39_9ACTN</name>
<dbReference type="Gene3D" id="3.40.630.30">
    <property type="match status" value="1"/>
</dbReference>
<evidence type="ECO:0000313" key="3">
    <source>
        <dbReference type="Proteomes" id="UP000261811"/>
    </source>
</evidence>
<comment type="caution">
    <text evidence="2">The sequence shown here is derived from an EMBL/GenBank/DDBJ whole genome shotgun (WGS) entry which is preliminary data.</text>
</comment>
<dbReference type="SUPFAM" id="SSF55729">
    <property type="entry name" value="Acyl-CoA N-acyltransferases (Nat)"/>
    <property type="match status" value="1"/>
</dbReference>
<dbReference type="EMBL" id="QURH01000153">
    <property type="protein sequence ID" value="RFU42141.1"/>
    <property type="molecule type" value="Genomic_DNA"/>
</dbReference>
<dbReference type="Proteomes" id="UP000261811">
    <property type="component" value="Unassembled WGS sequence"/>
</dbReference>
<accession>A0A372JQ39</accession>
<evidence type="ECO:0000313" key="2">
    <source>
        <dbReference type="EMBL" id="RFU42141.1"/>
    </source>
</evidence>
<protein>
    <submittedName>
        <fullName evidence="2">GNAT family N-acetyltransferase</fullName>
    </submittedName>
</protein>
<feature type="non-terminal residue" evidence="2">
    <location>
        <position position="116"/>
    </location>
</feature>
<keyword evidence="2" id="KW-0808">Transferase</keyword>
<dbReference type="InterPro" id="IPR000182">
    <property type="entry name" value="GNAT_dom"/>
</dbReference>
<dbReference type="InterPro" id="IPR016181">
    <property type="entry name" value="Acyl_CoA_acyltransferase"/>
</dbReference>